<dbReference type="Proteomes" id="UP001227543">
    <property type="component" value="Unassembled WGS sequence"/>
</dbReference>
<name>A0ABQ9QFV9_9PEZI</name>
<feature type="compositionally biased region" description="Polar residues" evidence="1">
    <location>
        <begin position="44"/>
        <end position="53"/>
    </location>
</feature>
<sequence length="89" mass="9714">MLPRRRCPARNSSISLCTPQPGSSFPSLPQPDPPPTRDRPRLAQSEQGRQSNFHAGAAMVAPVCRLHLSSDGKSDRGALFPRNRPGRLT</sequence>
<gene>
    <name evidence="2" type="ORF">CTAM01_17341</name>
</gene>
<dbReference type="RefSeq" id="XP_060372096.1">
    <property type="nucleotide sequence ID" value="XM_060533326.1"/>
</dbReference>
<comment type="caution">
    <text evidence="2">The sequence shown here is derived from an EMBL/GenBank/DDBJ whole genome shotgun (WGS) entry which is preliminary data.</text>
</comment>
<evidence type="ECO:0000256" key="1">
    <source>
        <dbReference type="SAM" id="MobiDB-lite"/>
    </source>
</evidence>
<feature type="region of interest" description="Disordered" evidence="1">
    <location>
        <begin position="1"/>
        <end position="56"/>
    </location>
</feature>
<evidence type="ECO:0000313" key="3">
    <source>
        <dbReference type="Proteomes" id="UP001227543"/>
    </source>
</evidence>
<evidence type="ECO:0000313" key="2">
    <source>
        <dbReference type="EMBL" id="KAK1448388.1"/>
    </source>
</evidence>
<dbReference type="EMBL" id="MLFU01000522">
    <property type="protein sequence ID" value="KAK1448388.1"/>
    <property type="molecule type" value="Genomic_DNA"/>
</dbReference>
<organism evidence="2 3">
    <name type="scientific">Colletotrichum tamarilloi</name>
    <dbReference type="NCBI Taxonomy" id="1209934"/>
    <lineage>
        <taxon>Eukaryota</taxon>
        <taxon>Fungi</taxon>
        <taxon>Dikarya</taxon>
        <taxon>Ascomycota</taxon>
        <taxon>Pezizomycotina</taxon>
        <taxon>Sordariomycetes</taxon>
        <taxon>Hypocreomycetidae</taxon>
        <taxon>Glomerellales</taxon>
        <taxon>Glomerellaceae</taxon>
        <taxon>Colletotrichum</taxon>
        <taxon>Colletotrichum acutatum species complex</taxon>
    </lineage>
</organism>
<proteinExistence type="predicted"/>
<accession>A0ABQ9QFV9</accession>
<keyword evidence="3" id="KW-1185">Reference proteome</keyword>
<feature type="compositionally biased region" description="Polar residues" evidence="1">
    <location>
        <begin position="10"/>
        <end position="22"/>
    </location>
</feature>
<reference evidence="2 3" key="1">
    <citation type="submission" date="2016-10" db="EMBL/GenBank/DDBJ databases">
        <title>The genome sequence of Colletotrichum fioriniae PJ7.</title>
        <authorList>
            <person name="Baroncelli R."/>
        </authorList>
    </citation>
    <scope>NUCLEOTIDE SEQUENCE [LARGE SCALE GENOMIC DNA]</scope>
    <source>
        <strain evidence="2 3">Tom-12</strain>
    </source>
</reference>
<protein>
    <submittedName>
        <fullName evidence="2">Uncharacterized protein</fullName>
    </submittedName>
</protein>
<dbReference type="GeneID" id="85417564"/>
<feature type="region of interest" description="Disordered" evidence="1">
    <location>
        <begin position="69"/>
        <end position="89"/>
    </location>
</feature>